<dbReference type="EMBL" id="KV454003">
    <property type="protein sequence ID" value="ODQ46432.1"/>
    <property type="molecule type" value="Genomic_DNA"/>
</dbReference>
<name>A0A1E3NJW3_9ASCO</name>
<reference evidence="6 7" key="1">
    <citation type="journal article" date="2016" name="Proc. Natl. Acad. Sci. U.S.A.">
        <title>Comparative genomics of biotechnologically important yeasts.</title>
        <authorList>
            <person name="Riley R."/>
            <person name="Haridas S."/>
            <person name="Wolfe K.H."/>
            <person name="Lopes M.R."/>
            <person name="Hittinger C.T."/>
            <person name="Goeker M."/>
            <person name="Salamov A.A."/>
            <person name="Wisecaver J.H."/>
            <person name="Long T.M."/>
            <person name="Calvey C.H."/>
            <person name="Aerts A.L."/>
            <person name="Barry K.W."/>
            <person name="Choi C."/>
            <person name="Clum A."/>
            <person name="Coughlan A.Y."/>
            <person name="Deshpande S."/>
            <person name="Douglass A.P."/>
            <person name="Hanson S.J."/>
            <person name="Klenk H.-P."/>
            <person name="LaButti K.M."/>
            <person name="Lapidus A."/>
            <person name="Lindquist E.A."/>
            <person name="Lipzen A.M."/>
            <person name="Meier-Kolthoff J.P."/>
            <person name="Ohm R.A."/>
            <person name="Otillar R.P."/>
            <person name="Pangilinan J.L."/>
            <person name="Peng Y."/>
            <person name="Rokas A."/>
            <person name="Rosa C.A."/>
            <person name="Scheuner C."/>
            <person name="Sibirny A.A."/>
            <person name="Slot J.C."/>
            <person name="Stielow J.B."/>
            <person name="Sun H."/>
            <person name="Kurtzman C.P."/>
            <person name="Blackwell M."/>
            <person name="Grigoriev I.V."/>
            <person name="Jeffries T.W."/>
        </authorList>
    </citation>
    <scope>NUCLEOTIDE SEQUENCE [LARGE SCALE GENOMIC DNA]</scope>
    <source>
        <strain evidence="6 7">NRRL Y-2026</strain>
    </source>
</reference>
<keyword evidence="3 4" id="KW-0539">Nucleus</keyword>
<dbReference type="GeneID" id="30176479"/>
<dbReference type="GO" id="GO:0003677">
    <property type="term" value="F:DNA binding"/>
    <property type="evidence" value="ECO:0007669"/>
    <property type="project" value="UniProtKB-UniRule"/>
</dbReference>
<evidence type="ECO:0000313" key="6">
    <source>
        <dbReference type="EMBL" id="ODQ46432.1"/>
    </source>
</evidence>
<dbReference type="GO" id="GO:0005634">
    <property type="term" value="C:nucleus"/>
    <property type="evidence" value="ECO:0007669"/>
    <property type="project" value="UniProtKB-SubCell"/>
</dbReference>
<dbReference type="Pfam" id="PF05920">
    <property type="entry name" value="Homeobox_KN"/>
    <property type="match status" value="1"/>
</dbReference>
<feature type="domain" description="Homeobox" evidence="5">
    <location>
        <begin position="100"/>
        <end position="163"/>
    </location>
</feature>
<feature type="DNA-binding region" description="Homeobox" evidence="4">
    <location>
        <begin position="102"/>
        <end position="164"/>
    </location>
</feature>
<evidence type="ECO:0000259" key="5">
    <source>
        <dbReference type="PROSITE" id="PS50071"/>
    </source>
</evidence>
<dbReference type="PANTHER" id="PTHR11850">
    <property type="entry name" value="HOMEOBOX PROTEIN TRANSCRIPTION FACTORS"/>
    <property type="match status" value="1"/>
</dbReference>
<dbReference type="InterPro" id="IPR009057">
    <property type="entry name" value="Homeodomain-like_sf"/>
</dbReference>
<evidence type="ECO:0000256" key="2">
    <source>
        <dbReference type="ARBA" id="ARBA00023155"/>
    </source>
</evidence>
<accession>A0A1E3NJW3</accession>
<dbReference type="SUPFAM" id="SSF46689">
    <property type="entry name" value="Homeodomain-like"/>
    <property type="match status" value="1"/>
</dbReference>
<protein>
    <recommendedName>
        <fullName evidence="5">Homeobox domain-containing protein</fullName>
    </recommendedName>
</protein>
<sequence length="180" mass="21159">MPMHQEELTDIYIHLKDILKTLSQTPVDREFYADGLINDMIKIKEILEENSIDEQSSLILSMINQISESISKILNLRYNLKTRTRIDFEDKIIPHTLSTQSEPNHGKRLPKETVVILNEWYADNIDSPYLSKDDISYLMSKTHLRESQIKNWASNKRRKKKEDYISPRVFQILSTNSPHT</sequence>
<dbReference type="PROSITE" id="PS50071">
    <property type="entry name" value="HOMEOBOX_2"/>
    <property type="match status" value="1"/>
</dbReference>
<gene>
    <name evidence="6" type="ORF">PICMEDRAFT_11431</name>
</gene>
<organism evidence="6 7">
    <name type="scientific">Pichia membranifaciens NRRL Y-2026</name>
    <dbReference type="NCBI Taxonomy" id="763406"/>
    <lineage>
        <taxon>Eukaryota</taxon>
        <taxon>Fungi</taxon>
        <taxon>Dikarya</taxon>
        <taxon>Ascomycota</taxon>
        <taxon>Saccharomycotina</taxon>
        <taxon>Pichiomycetes</taxon>
        <taxon>Pichiales</taxon>
        <taxon>Pichiaceae</taxon>
        <taxon>Pichia</taxon>
    </lineage>
</organism>
<proteinExistence type="predicted"/>
<evidence type="ECO:0000256" key="3">
    <source>
        <dbReference type="ARBA" id="ARBA00023242"/>
    </source>
</evidence>
<dbReference type="InterPro" id="IPR001356">
    <property type="entry name" value="HD"/>
</dbReference>
<dbReference type="Proteomes" id="UP000094455">
    <property type="component" value="Unassembled WGS sequence"/>
</dbReference>
<dbReference type="AlphaFoldDB" id="A0A1E3NJW3"/>
<dbReference type="CDD" id="cd00086">
    <property type="entry name" value="homeodomain"/>
    <property type="match status" value="1"/>
</dbReference>
<dbReference type="RefSeq" id="XP_019017545.1">
    <property type="nucleotide sequence ID" value="XM_019159792.1"/>
</dbReference>
<keyword evidence="1 4" id="KW-0238">DNA-binding</keyword>
<keyword evidence="2 4" id="KW-0371">Homeobox</keyword>
<dbReference type="GO" id="GO:0006355">
    <property type="term" value="P:regulation of DNA-templated transcription"/>
    <property type="evidence" value="ECO:0007669"/>
    <property type="project" value="InterPro"/>
</dbReference>
<dbReference type="InterPro" id="IPR050224">
    <property type="entry name" value="TALE_homeobox"/>
</dbReference>
<evidence type="ECO:0000256" key="4">
    <source>
        <dbReference type="PROSITE-ProRule" id="PRU00108"/>
    </source>
</evidence>
<comment type="subcellular location">
    <subcellularLocation>
        <location evidence="4">Nucleus</location>
    </subcellularLocation>
</comment>
<dbReference type="SMART" id="SM00389">
    <property type="entry name" value="HOX"/>
    <property type="match status" value="1"/>
</dbReference>
<dbReference type="Gene3D" id="1.10.10.60">
    <property type="entry name" value="Homeodomain-like"/>
    <property type="match status" value="1"/>
</dbReference>
<evidence type="ECO:0000256" key="1">
    <source>
        <dbReference type="ARBA" id="ARBA00023125"/>
    </source>
</evidence>
<dbReference type="STRING" id="763406.A0A1E3NJW3"/>
<dbReference type="InterPro" id="IPR008422">
    <property type="entry name" value="KN_HD"/>
</dbReference>
<evidence type="ECO:0000313" key="7">
    <source>
        <dbReference type="Proteomes" id="UP000094455"/>
    </source>
</evidence>
<keyword evidence="7" id="KW-1185">Reference proteome</keyword>
<dbReference type="OrthoDB" id="4069986at2759"/>